<dbReference type="GO" id="GO:0005634">
    <property type="term" value="C:nucleus"/>
    <property type="evidence" value="ECO:0007669"/>
    <property type="project" value="UniProtKB-SubCell"/>
</dbReference>
<evidence type="ECO:0000256" key="4">
    <source>
        <dbReference type="ARBA" id="ARBA00022833"/>
    </source>
</evidence>
<dbReference type="AlphaFoldDB" id="A0AAD1Z7U9"/>
<keyword evidence="2" id="KW-0479">Metal-binding</keyword>
<gene>
    <name evidence="9" type="ORF">FPE_LOCUS9467</name>
</gene>
<evidence type="ECO:0000256" key="2">
    <source>
        <dbReference type="ARBA" id="ARBA00022723"/>
    </source>
</evidence>
<dbReference type="InterPro" id="IPR056511">
    <property type="entry name" value="IDM1_C"/>
</dbReference>
<evidence type="ECO:0000256" key="5">
    <source>
        <dbReference type="ARBA" id="ARBA00023242"/>
    </source>
</evidence>
<feature type="region of interest" description="Disordered" evidence="7">
    <location>
        <begin position="97"/>
        <end position="122"/>
    </location>
</feature>
<dbReference type="FunFam" id="3.30.40.10:FF:000413">
    <property type="entry name" value="PHD zinc finger protein"/>
    <property type="match status" value="1"/>
</dbReference>
<dbReference type="Pfam" id="PF23011">
    <property type="entry name" value="PHD-1st_NSD"/>
    <property type="match status" value="1"/>
</dbReference>
<evidence type="ECO:0000313" key="9">
    <source>
        <dbReference type="EMBL" id="CAI9762037.1"/>
    </source>
</evidence>
<dbReference type="InterPro" id="IPR016181">
    <property type="entry name" value="Acyl_CoA_acyltransferase"/>
</dbReference>
<dbReference type="SMART" id="SM00249">
    <property type="entry name" value="PHD"/>
    <property type="match status" value="2"/>
</dbReference>
<proteinExistence type="predicted"/>
<dbReference type="GO" id="GO:0003682">
    <property type="term" value="F:chromatin binding"/>
    <property type="evidence" value="ECO:0007669"/>
    <property type="project" value="TreeGrafter"/>
</dbReference>
<evidence type="ECO:0000256" key="6">
    <source>
        <dbReference type="PROSITE-ProRule" id="PRU00146"/>
    </source>
</evidence>
<dbReference type="GO" id="GO:0045944">
    <property type="term" value="P:positive regulation of transcription by RNA polymerase II"/>
    <property type="evidence" value="ECO:0007669"/>
    <property type="project" value="TreeGrafter"/>
</dbReference>
<dbReference type="SUPFAM" id="SSF55729">
    <property type="entry name" value="Acyl-CoA N-acyltransferases (Nat)"/>
    <property type="match status" value="1"/>
</dbReference>
<feature type="domain" description="PHD-type" evidence="8">
    <location>
        <begin position="803"/>
        <end position="864"/>
    </location>
</feature>
<dbReference type="GO" id="GO:0008270">
    <property type="term" value="F:zinc ion binding"/>
    <property type="evidence" value="ECO:0007669"/>
    <property type="project" value="UniProtKB-KW"/>
</dbReference>
<dbReference type="CDD" id="cd15539">
    <property type="entry name" value="PHD1_AIRE"/>
    <property type="match status" value="1"/>
</dbReference>
<dbReference type="InterPro" id="IPR032308">
    <property type="entry name" value="TDBD"/>
</dbReference>
<comment type="subcellular location">
    <subcellularLocation>
        <location evidence="1">Nucleus</location>
    </subcellularLocation>
</comment>
<dbReference type="GO" id="GO:0000977">
    <property type="term" value="F:RNA polymerase II transcription regulatory region sequence-specific DNA binding"/>
    <property type="evidence" value="ECO:0007669"/>
    <property type="project" value="TreeGrafter"/>
</dbReference>
<dbReference type="InterPro" id="IPR019787">
    <property type="entry name" value="Znf_PHD-finger"/>
</dbReference>
<dbReference type="PANTHER" id="PTHR47025">
    <property type="entry name" value="AUTOIMMUNE REGULATOR"/>
    <property type="match status" value="1"/>
</dbReference>
<dbReference type="Gene3D" id="3.30.40.10">
    <property type="entry name" value="Zinc/RING finger domain, C3HC4 (zinc finger)"/>
    <property type="match status" value="2"/>
</dbReference>
<feature type="region of interest" description="Disordered" evidence="7">
    <location>
        <begin position="43"/>
        <end position="66"/>
    </location>
</feature>
<reference evidence="9" key="1">
    <citation type="submission" date="2023-05" db="EMBL/GenBank/DDBJ databases">
        <authorList>
            <person name="Huff M."/>
        </authorList>
    </citation>
    <scope>NUCLEOTIDE SEQUENCE</scope>
</reference>
<feature type="compositionally biased region" description="Basic and acidic residues" evidence="7">
    <location>
        <begin position="43"/>
        <end position="65"/>
    </location>
</feature>
<sequence length="1076" mass="120083">MGEGEGEVCMSVLNDGLMDIDKQLEVKRDQPWMLDGAEVEPYAKRQAKESCVQRKASEGLNKSDLEPITESHNIEVLNNNKLEHFEGEIKEVLNGTEKQPWAESQAEEVPNDSESKPLAHTQDKGIIKSSELDAWAQDVREEVLNSRELRPFAESGKNEAFNENCEQRLLKEVLNGVKLELKEATNDLEVVHSADNHVMKALEDGDLEHFSAEDKVTEAPNDVELEPYANNQVKEASNDDILSEVSNPFLSPKDVTSSVTTISQRAEMVGKDRVGSGEILYSCSRNLSNRSLCEEEHNRNETSESVTVSRVVLEIPKDVSTTGIRKITFKFSKPKEDFYLAVPAAEPLTNNGFPNYYVDNPSRGPVSQPIPSNHYKNAWNAFDFGDMNGEMNSSKDVNDFHETQSPFPCVPNRELKMSKKVIPENYPTNVKELLSTRILEGARVKYISISREREVPGIIKDGGYLCGCSICNFSKVVSAYEFEVHAGSKTRHPNNNIYLENGKPIHSIIREMKTAPLSMLDEVIQDVAGSSVNEEYFQVWKANLQHDNEMVYADQIRHSHCFGTHPSAISYLSQTTEDSGTPACSYSHNKALNQQSYVEAPAEQKRLIKKPRHYFSSSVGEHKRSFEGGTKKRDNDLHRLLFMPNGLPDGTDLAYYSRGKRIIGGYKQGNGIVCSCCNTAISPSQFEAHAGWAAKRQPYRHIYTSSGLTLHDVALMLANGQNLATGSSDDMCAVCGDGGELIICNGCPRAFHAACLGLQCLPANDWHCPFCRDKFGPCKRAAEESRPNIIRLTRVVKAPESEPGGCVVCRSQDFSAANFDDRTVILCDQCEKEYHVGCLRESGLCDLKELPQDKWFCCDKCHKIYVALQNFASGGPEVIPAPVLAALATKHADRGLSDGYRNDIHWRILSGKSRHPQHLLLLSRAAAIFRERFDPIISKSGRDLIPVMVYGRNISGQEFSGMYCIVLIVKSVVVSAGLIRIFGREVAELPLVATSRSKQRKGYFQALFSCIERLLSSMNVKTLVLPAAEEAESMWTKKLGFRKMSDEQMFKYTRILQLTIFKGTSLLEKEVQPAAD</sequence>
<evidence type="ECO:0000313" key="10">
    <source>
        <dbReference type="Proteomes" id="UP000834106"/>
    </source>
</evidence>
<dbReference type="InterPro" id="IPR019786">
    <property type="entry name" value="Zinc_finger_PHD-type_CS"/>
</dbReference>
<keyword evidence="3 6" id="KW-0863">Zinc-finger</keyword>
<evidence type="ECO:0000256" key="3">
    <source>
        <dbReference type="ARBA" id="ARBA00022771"/>
    </source>
</evidence>
<organism evidence="9 10">
    <name type="scientific">Fraxinus pennsylvanica</name>
    <dbReference type="NCBI Taxonomy" id="56036"/>
    <lineage>
        <taxon>Eukaryota</taxon>
        <taxon>Viridiplantae</taxon>
        <taxon>Streptophyta</taxon>
        <taxon>Embryophyta</taxon>
        <taxon>Tracheophyta</taxon>
        <taxon>Spermatophyta</taxon>
        <taxon>Magnoliopsida</taxon>
        <taxon>eudicotyledons</taxon>
        <taxon>Gunneridae</taxon>
        <taxon>Pentapetalae</taxon>
        <taxon>asterids</taxon>
        <taxon>lamiids</taxon>
        <taxon>Lamiales</taxon>
        <taxon>Oleaceae</taxon>
        <taxon>Oleeae</taxon>
        <taxon>Fraxinus</taxon>
    </lineage>
</organism>
<accession>A0AAD1Z7U9</accession>
<name>A0AAD1Z7U9_9LAMI</name>
<dbReference type="EMBL" id="OU503040">
    <property type="protein sequence ID" value="CAI9762037.1"/>
    <property type="molecule type" value="Genomic_DNA"/>
</dbReference>
<keyword evidence="5" id="KW-0539">Nucleus</keyword>
<dbReference type="PROSITE" id="PS01359">
    <property type="entry name" value="ZF_PHD_1"/>
    <property type="match status" value="2"/>
</dbReference>
<feature type="compositionally biased region" description="Basic and acidic residues" evidence="7">
    <location>
        <begin position="113"/>
        <end position="122"/>
    </location>
</feature>
<dbReference type="Pfam" id="PF23209">
    <property type="entry name" value="IDM1_C"/>
    <property type="match status" value="1"/>
</dbReference>
<keyword evidence="10" id="KW-1185">Reference proteome</keyword>
<dbReference type="PANTHER" id="PTHR47025:SF7">
    <property type="entry name" value="ACYL-COA N-ACYLTRANSFERASE WITH RING_FYVE_PHD-TYPE ZINC FINGER DOMAIN-CONTAINING PROTEIN"/>
    <property type="match status" value="1"/>
</dbReference>
<dbReference type="Gene3D" id="3.40.630.30">
    <property type="match status" value="1"/>
</dbReference>
<keyword evidence="4" id="KW-0862">Zinc</keyword>
<dbReference type="GO" id="GO:0042393">
    <property type="term" value="F:histone binding"/>
    <property type="evidence" value="ECO:0007669"/>
    <property type="project" value="TreeGrafter"/>
</dbReference>
<dbReference type="InterPro" id="IPR001965">
    <property type="entry name" value="Znf_PHD"/>
</dbReference>
<feature type="domain" description="PHD-type" evidence="8">
    <location>
        <begin position="729"/>
        <end position="774"/>
    </location>
</feature>
<dbReference type="InterPro" id="IPR059153">
    <property type="entry name" value="NSD_PHD-1st"/>
</dbReference>
<protein>
    <recommendedName>
        <fullName evidence="8">PHD-type domain-containing protein</fullName>
    </recommendedName>
</protein>
<evidence type="ECO:0000256" key="7">
    <source>
        <dbReference type="SAM" id="MobiDB-lite"/>
    </source>
</evidence>
<evidence type="ECO:0000256" key="1">
    <source>
        <dbReference type="ARBA" id="ARBA00004123"/>
    </source>
</evidence>
<evidence type="ECO:0000259" key="8">
    <source>
        <dbReference type="PROSITE" id="PS50016"/>
    </source>
</evidence>
<dbReference type="Pfam" id="PF16135">
    <property type="entry name" value="TDBD"/>
    <property type="match status" value="2"/>
</dbReference>
<dbReference type="PROSITE" id="PS50016">
    <property type="entry name" value="ZF_PHD_2"/>
    <property type="match status" value="2"/>
</dbReference>
<dbReference type="InterPro" id="IPR011011">
    <property type="entry name" value="Znf_FYVE_PHD"/>
</dbReference>
<dbReference type="InterPro" id="IPR013083">
    <property type="entry name" value="Znf_RING/FYVE/PHD"/>
</dbReference>
<dbReference type="SUPFAM" id="SSF57903">
    <property type="entry name" value="FYVE/PHD zinc finger"/>
    <property type="match status" value="2"/>
</dbReference>
<dbReference type="Proteomes" id="UP000834106">
    <property type="component" value="Chromosome 5"/>
</dbReference>